<dbReference type="PROSITE" id="PS52027">
    <property type="entry name" value="ZF_C2HC_C3H"/>
    <property type="match status" value="1"/>
</dbReference>
<reference evidence="8" key="1">
    <citation type="submission" date="2020-01" db="EMBL/GenBank/DDBJ databases">
        <title>Draft genome sequence of the Termite Coptotermes fromosanus.</title>
        <authorList>
            <person name="Itakura S."/>
            <person name="Yosikawa Y."/>
            <person name="Umezawa K."/>
        </authorList>
    </citation>
    <scope>NUCLEOTIDE SEQUENCE [LARGE SCALE GENOMIC DNA]</scope>
</reference>
<gene>
    <name evidence="7" type="ORF">Cfor_01992</name>
</gene>
<protein>
    <recommendedName>
        <fullName evidence="6">C2HC/C3H-type domain-containing protein</fullName>
    </recommendedName>
</protein>
<dbReference type="InParanoid" id="A0A6L2PUS4"/>
<feature type="compositionally biased region" description="Low complexity" evidence="5">
    <location>
        <begin position="425"/>
        <end position="435"/>
    </location>
</feature>
<feature type="region of interest" description="Disordered" evidence="5">
    <location>
        <begin position="135"/>
        <end position="325"/>
    </location>
</feature>
<feature type="domain" description="C2HC/C3H-type" evidence="6">
    <location>
        <begin position="486"/>
        <end position="515"/>
    </location>
</feature>
<keyword evidence="8" id="KW-1185">Reference proteome</keyword>
<feature type="region of interest" description="Disordered" evidence="5">
    <location>
        <begin position="338"/>
        <end position="443"/>
    </location>
</feature>
<sequence>MKWKGKSKSSHPILRIFIHSPRANNDTAEQDNQDSVNCNQMSLGIHLSPETIDISSTTWPKMKRSEARSGDVDVARIVRPQTATLERPRILDVTLLRKIDMSLMRKGLLSISNLCIAPLDNVQISRDVNRNLNSKREKFQRGKIRKCSTPRTSVDDKDGINTIKAQYRKNGHKTDASWDDEEKSMSESSSSVRKVSKAVPISRSPSRGTRDKGISPGNSISSTANSPVRIVVKPPEKTKRLSPVVCTSSNSSSPSRGPVLKPAPREKRVSPVNSINSAINSPSRESVVKIVPREKRMAPGGNTNGISSNVGGDSVEKPSRRTCKRPVIVKKDGKIVDEVFGGPKLNDEVPEPCRTCGRPEQPERFHSHPPPSSHQQRRQQDSNNNDDVTRPAVTKSSVRKPVPIKYRSGKSNRRKSEVAKTEAETSVTSKVPSPVSRRRNTSVEVDTKTVEMQRVDRKSSRSAGGGVFLVLDDRGSDRPLVRPGPRTVLCYLCGREFGTASYPLHEPHCLQVSNRVLWLRFYLFGPRCSHPGVAG</sequence>
<dbReference type="InterPro" id="IPR049899">
    <property type="entry name" value="Znf_C2HC_C3H"/>
</dbReference>
<dbReference type="AlphaFoldDB" id="A0A6L2PUS4"/>
<evidence type="ECO:0000256" key="2">
    <source>
        <dbReference type="ARBA" id="ARBA00022771"/>
    </source>
</evidence>
<dbReference type="Proteomes" id="UP000502823">
    <property type="component" value="Unassembled WGS sequence"/>
</dbReference>
<feature type="compositionally biased region" description="Low complexity" evidence="5">
    <location>
        <begin position="242"/>
        <end position="259"/>
    </location>
</feature>
<evidence type="ECO:0000256" key="5">
    <source>
        <dbReference type="SAM" id="MobiDB-lite"/>
    </source>
</evidence>
<organism evidence="7 8">
    <name type="scientific">Coptotermes formosanus</name>
    <name type="common">Formosan subterranean termite</name>
    <dbReference type="NCBI Taxonomy" id="36987"/>
    <lineage>
        <taxon>Eukaryota</taxon>
        <taxon>Metazoa</taxon>
        <taxon>Ecdysozoa</taxon>
        <taxon>Arthropoda</taxon>
        <taxon>Hexapoda</taxon>
        <taxon>Insecta</taxon>
        <taxon>Pterygota</taxon>
        <taxon>Neoptera</taxon>
        <taxon>Polyneoptera</taxon>
        <taxon>Dictyoptera</taxon>
        <taxon>Blattodea</taxon>
        <taxon>Blattoidea</taxon>
        <taxon>Termitoidae</taxon>
        <taxon>Rhinotermitidae</taxon>
        <taxon>Coptotermes</taxon>
    </lineage>
</organism>
<keyword evidence="1" id="KW-0479">Metal-binding</keyword>
<comment type="caution">
    <text evidence="7">The sequence shown here is derived from an EMBL/GenBank/DDBJ whole genome shotgun (WGS) entry which is preliminary data.</text>
</comment>
<feature type="compositionally biased region" description="Polar residues" evidence="5">
    <location>
        <begin position="216"/>
        <end position="226"/>
    </location>
</feature>
<name>A0A6L2PUS4_COPFO</name>
<feature type="compositionally biased region" description="Low complexity" evidence="5">
    <location>
        <begin position="186"/>
        <end position="199"/>
    </location>
</feature>
<evidence type="ECO:0000259" key="6">
    <source>
        <dbReference type="PROSITE" id="PS52027"/>
    </source>
</evidence>
<keyword evidence="2 4" id="KW-0863">Zinc-finger</keyword>
<dbReference type="OrthoDB" id="265955at2759"/>
<dbReference type="GO" id="GO:0008270">
    <property type="term" value="F:zinc ion binding"/>
    <property type="evidence" value="ECO:0007669"/>
    <property type="project" value="UniProtKB-KW"/>
</dbReference>
<evidence type="ECO:0000313" key="8">
    <source>
        <dbReference type="Proteomes" id="UP000502823"/>
    </source>
</evidence>
<proteinExistence type="predicted"/>
<feature type="compositionally biased region" description="Polar residues" evidence="5">
    <location>
        <begin position="271"/>
        <end position="284"/>
    </location>
</feature>
<evidence type="ECO:0000256" key="3">
    <source>
        <dbReference type="ARBA" id="ARBA00022833"/>
    </source>
</evidence>
<keyword evidence="3" id="KW-0862">Zinc</keyword>
<accession>A0A6L2PUS4</accession>
<evidence type="ECO:0000313" key="7">
    <source>
        <dbReference type="EMBL" id="GFG36363.1"/>
    </source>
</evidence>
<feature type="compositionally biased region" description="Basic and acidic residues" evidence="5">
    <location>
        <begin position="414"/>
        <end position="423"/>
    </location>
</feature>
<evidence type="ECO:0000256" key="4">
    <source>
        <dbReference type="PROSITE-ProRule" id="PRU01371"/>
    </source>
</evidence>
<dbReference type="EMBL" id="BLKM01006181">
    <property type="protein sequence ID" value="GFG36363.1"/>
    <property type="molecule type" value="Genomic_DNA"/>
</dbReference>
<evidence type="ECO:0000256" key="1">
    <source>
        <dbReference type="ARBA" id="ARBA00022723"/>
    </source>
</evidence>